<evidence type="ECO:0000313" key="3">
    <source>
        <dbReference type="EMBL" id="OXN01063.1"/>
    </source>
</evidence>
<dbReference type="EMBL" id="NEWD01000006">
    <property type="protein sequence ID" value="OXN01063.1"/>
    <property type="molecule type" value="Genomic_DNA"/>
</dbReference>
<organism evidence="3 4">
    <name type="scientific">Bifidobacterium vansinderenii</name>
    <dbReference type="NCBI Taxonomy" id="1984871"/>
    <lineage>
        <taxon>Bacteria</taxon>
        <taxon>Bacillati</taxon>
        <taxon>Actinomycetota</taxon>
        <taxon>Actinomycetes</taxon>
        <taxon>Bifidobacteriales</taxon>
        <taxon>Bifidobacteriaceae</taxon>
        <taxon>Bifidobacterium</taxon>
    </lineage>
</organism>
<comment type="caution">
    <text evidence="3">The sequence shown here is derived from an EMBL/GenBank/DDBJ whole genome shotgun (WGS) entry which is preliminary data.</text>
</comment>
<dbReference type="Pfam" id="PF07355">
    <property type="entry name" value="GRDB"/>
    <property type="match status" value="1"/>
</dbReference>
<name>A0A229VZM3_9BIFI</name>
<dbReference type="OrthoDB" id="1550957at2"/>
<gene>
    <name evidence="3" type="ORF">Tam10B_0641</name>
</gene>
<dbReference type="NCBIfam" id="TIGR04483">
    <property type="entry name" value="D_pro_red_PrdB"/>
    <property type="match status" value="1"/>
</dbReference>
<dbReference type="Proteomes" id="UP000215433">
    <property type="component" value="Unassembled WGS sequence"/>
</dbReference>
<keyword evidence="4" id="KW-1185">Reference proteome</keyword>
<protein>
    <submittedName>
        <fullName evidence="3">D-proline reductase (Dithiol) protein PrdB</fullName>
    </submittedName>
</protein>
<dbReference type="AlphaFoldDB" id="A0A229VZM3"/>
<dbReference type="GO" id="GO:0050002">
    <property type="term" value="F:D-proline reductase activity"/>
    <property type="evidence" value="ECO:0007669"/>
    <property type="project" value="InterPro"/>
</dbReference>
<keyword evidence="2" id="KW-0560">Oxidoreductase</keyword>
<accession>A0A229VZM3</accession>
<reference evidence="3 4" key="1">
    <citation type="submission" date="2017-05" db="EMBL/GenBank/DDBJ databases">
        <title>Bifidobacterium vansinderenii sp. nov.</title>
        <authorList>
            <person name="Lugli G.A."/>
            <person name="Duranti S."/>
            <person name="Mangifesta M."/>
        </authorList>
    </citation>
    <scope>NUCLEOTIDE SEQUENCE [LARGE SCALE GENOMIC DNA]</scope>
    <source>
        <strain evidence="3 4">Tam10B</strain>
    </source>
</reference>
<dbReference type="InterPro" id="IPR010187">
    <property type="entry name" value="Various_sel_PB"/>
</dbReference>
<sequence length="245" mass="26579">MPTAFKLTTAKGLKSEIYVPWTPKPVWTPLTKPLSRCKVAFITSGGIHKKDQTPFNTAGDWSYREIPSDTPSDQLMVTHGGFDNSDINKDVNAMLPIDRLRELVKEGFIGSLVPTFYGFMGGGGNVDKFEHVTGPEIAKKLKAEGADIVLATGGCGTCHRSCTLVLRCCEAAGMSTCIIAALPPIARQQGAPRITAPLVPIGSNAGEPNNPQMQMGILKDTLNAMEEFDHFGQMKALPYEYRHNV</sequence>
<evidence type="ECO:0000256" key="1">
    <source>
        <dbReference type="ARBA" id="ARBA00022933"/>
    </source>
</evidence>
<keyword evidence="1" id="KW-0712">Selenocysteine</keyword>
<evidence type="ECO:0000313" key="4">
    <source>
        <dbReference type="Proteomes" id="UP000215433"/>
    </source>
</evidence>
<dbReference type="InterPro" id="IPR022787">
    <property type="entry name" value="D_pro_red_PrdB"/>
</dbReference>
<proteinExistence type="predicted"/>
<evidence type="ECO:0000256" key="2">
    <source>
        <dbReference type="ARBA" id="ARBA00023002"/>
    </source>
</evidence>
<dbReference type="RefSeq" id="WP_093959829.1">
    <property type="nucleotide sequence ID" value="NZ_NEWD01000006.1"/>
</dbReference>
<dbReference type="NCBIfam" id="TIGR01918">
    <property type="entry name" value="various_sel_PB"/>
    <property type="match status" value="1"/>
</dbReference>